<dbReference type="InterPro" id="IPR012340">
    <property type="entry name" value="NA-bd_OB-fold"/>
</dbReference>
<evidence type="ECO:0000313" key="2">
    <source>
        <dbReference type="EMBL" id="MBB4017620.1"/>
    </source>
</evidence>
<evidence type="ECO:0008006" key="4">
    <source>
        <dbReference type="Google" id="ProtNLM"/>
    </source>
</evidence>
<dbReference type="SUPFAM" id="SSF50249">
    <property type="entry name" value="Nucleic acid-binding proteins"/>
    <property type="match status" value="1"/>
</dbReference>
<proteinExistence type="predicted"/>
<evidence type="ECO:0000313" key="3">
    <source>
        <dbReference type="Proteomes" id="UP000577362"/>
    </source>
</evidence>
<dbReference type="Gene3D" id="2.40.50.140">
    <property type="entry name" value="Nucleic acid-binding proteins"/>
    <property type="match status" value="1"/>
</dbReference>
<comment type="caution">
    <text evidence="2">The sequence shown here is derived from an EMBL/GenBank/DDBJ whole genome shotgun (WGS) entry which is preliminary data.</text>
</comment>
<feature type="region of interest" description="Disordered" evidence="1">
    <location>
        <begin position="170"/>
        <end position="198"/>
    </location>
</feature>
<keyword evidence="3" id="KW-1185">Reference proteome</keyword>
<name>A0A840BXC4_9HYPH</name>
<dbReference type="AlphaFoldDB" id="A0A840BXC4"/>
<protein>
    <recommendedName>
        <fullName evidence="4">DUF2815 family protein</fullName>
    </recommendedName>
</protein>
<dbReference type="InterPro" id="IPR022595">
    <property type="entry name" value="Enc34_ssDNA-bd"/>
</dbReference>
<sequence>MAINPLVCRISQKTGNIITPRIRMVYPALFKPWAPRGSDQEPKFQLTILVPKAADIALLKKGAQDAAFAEFGKDAKGVKTPFIKTEEQERFADYADEYPTMIRARSNERPGVADREGKDVFEDRADEVYGGRWAFVSLRPYAWKHPTGGKGVSFGLQNVQLLEDDEPIGGGRVAASSEFEPVEGIGGDDSEDAASLFV</sequence>
<dbReference type="Proteomes" id="UP000577362">
    <property type="component" value="Unassembled WGS sequence"/>
</dbReference>
<organism evidence="2 3">
    <name type="scientific">Chelatococcus caeni</name>
    <dbReference type="NCBI Taxonomy" id="1348468"/>
    <lineage>
        <taxon>Bacteria</taxon>
        <taxon>Pseudomonadati</taxon>
        <taxon>Pseudomonadota</taxon>
        <taxon>Alphaproteobacteria</taxon>
        <taxon>Hyphomicrobiales</taxon>
        <taxon>Chelatococcaceae</taxon>
        <taxon>Chelatococcus</taxon>
    </lineage>
</organism>
<accession>A0A840BXC4</accession>
<dbReference type="EMBL" id="JACIEN010000003">
    <property type="protein sequence ID" value="MBB4017620.1"/>
    <property type="molecule type" value="Genomic_DNA"/>
</dbReference>
<dbReference type="RefSeq" id="WP_183316919.1">
    <property type="nucleotide sequence ID" value="NZ_JACIEN010000003.1"/>
</dbReference>
<evidence type="ECO:0000256" key="1">
    <source>
        <dbReference type="SAM" id="MobiDB-lite"/>
    </source>
</evidence>
<dbReference type="Pfam" id="PF10991">
    <property type="entry name" value="Enc34_ssDNA-bd"/>
    <property type="match status" value="1"/>
</dbReference>
<gene>
    <name evidence="2" type="ORF">GGR16_002654</name>
</gene>
<reference evidence="2 3" key="1">
    <citation type="submission" date="2020-08" db="EMBL/GenBank/DDBJ databases">
        <title>Genomic Encyclopedia of Type Strains, Phase IV (KMG-IV): sequencing the most valuable type-strain genomes for metagenomic binning, comparative biology and taxonomic classification.</title>
        <authorList>
            <person name="Goeker M."/>
        </authorList>
    </citation>
    <scope>NUCLEOTIDE SEQUENCE [LARGE SCALE GENOMIC DNA]</scope>
    <source>
        <strain evidence="2 3">DSM 103737</strain>
    </source>
</reference>